<evidence type="ECO:0000313" key="3">
    <source>
        <dbReference type="Proteomes" id="UP000051574"/>
    </source>
</evidence>
<keyword evidence="3" id="KW-1185">Reference proteome</keyword>
<keyword evidence="1" id="KW-0732">Signal</keyword>
<feature type="chain" id="PRO_5006668122" evidence="1">
    <location>
        <begin position="23"/>
        <end position="111"/>
    </location>
</feature>
<dbReference type="Proteomes" id="UP000051574">
    <property type="component" value="Unassembled WGS sequence"/>
</dbReference>
<comment type="caution">
    <text evidence="2">The sequence shown here is derived from an EMBL/GenBank/DDBJ whole genome shotgun (WGS) entry which is preliminary data.</text>
</comment>
<protein>
    <submittedName>
        <fullName evidence="2">Uncharacterized protein</fullName>
    </submittedName>
</protein>
<dbReference type="OrthoDB" id="8192785at2759"/>
<name>A0A0T6ATP8_9SCAR</name>
<dbReference type="AlphaFoldDB" id="A0A0T6ATP8"/>
<feature type="signal peptide" evidence="1">
    <location>
        <begin position="1"/>
        <end position="22"/>
    </location>
</feature>
<evidence type="ECO:0000313" key="2">
    <source>
        <dbReference type="EMBL" id="KRT78497.1"/>
    </source>
</evidence>
<accession>A0A0T6ATP8</accession>
<evidence type="ECO:0000256" key="1">
    <source>
        <dbReference type="SAM" id="SignalP"/>
    </source>
</evidence>
<dbReference type="EMBL" id="LJIG01022830">
    <property type="protein sequence ID" value="KRT78497.1"/>
    <property type="molecule type" value="Genomic_DNA"/>
</dbReference>
<sequence>MFNTKLTLALLLIIAFSTFATSYLIKQKKLPKSRTSITARNSTTGKSHIEFGILNKQHHLYIGRCKPNDVKFHGENIILNNSGDNHVTAVISVSIIKFFFFNPSKILVGKC</sequence>
<proteinExistence type="predicted"/>
<gene>
    <name evidence="2" type="ORF">AMK59_7014</name>
</gene>
<organism evidence="2 3">
    <name type="scientific">Oryctes borbonicus</name>
    <dbReference type="NCBI Taxonomy" id="1629725"/>
    <lineage>
        <taxon>Eukaryota</taxon>
        <taxon>Metazoa</taxon>
        <taxon>Ecdysozoa</taxon>
        <taxon>Arthropoda</taxon>
        <taxon>Hexapoda</taxon>
        <taxon>Insecta</taxon>
        <taxon>Pterygota</taxon>
        <taxon>Neoptera</taxon>
        <taxon>Endopterygota</taxon>
        <taxon>Coleoptera</taxon>
        <taxon>Polyphaga</taxon>
        <taxon>Scarabaeiformia</taxon>
        <taxon>Scarabaeidae</taxon>
        <taxon>Dynastinae</taxon>
        <taxon>Oryctes</taxon>
    </lineage>
</organism>
<reference evidence="2 3" key="1">
    <citation type="submission" date="2015-09" db="EMBL/GenBank/DDBJ databases">
        <title>Draft genome of the scarab beetle Oryctes borbonicus.</title>
        <authorList>
            <person name="Meyer J.M."/>
            <person name="Markov G.V."/>
            <person name="Baskaran P."/>
            <person name="Herrmann M."/>
            <person name="Sommer R.J."/>
            <person name="Roedelsperger C."/>
        </authorList>
    </citation>
    <scope>NUCLEOTIDE SEQUENCE [LARGE SCALE GENOMIC DNA]</scope>
    <source>
        <strain evidence="2">OB123</strain>
        <tissue evidence="2">Whole animal</tissue>
    </source>
</reference>